<evidence type="ECO:0000313" key="3">
    <source>
        <dbReference type="Proteomes" id="UP000218418"/>
    </source>
</evidence>
<organism evidence="2 3">
    <name type="scientific">Calothrix parasitica NIES-267</name>
    <dbReference type="NCBI Taxonomy" id="1973488"/>
    <lineage>
        <taxon>Bacteria</taxon>
        <taxon>Bacillati</taxon>
        <taxon>Cyanobacteriota</taxon>
        <taxon>Cyanophyceae</taxon>
        <taxon>Nostocales</taxon>
        <taxon>Calotrichaceae</taxon>
        <taxon>Calothrix</taxon>
    </lineage>
</organism>
<sequence length="213" mass="24008">MNRLSVSISAVMLGLGVMIASTSRLNPAIAFSSQQSTAEGEIKALFTQVNTDNSVVATSGWKQFYSDEGNFSIFLPSKTVTNLNSKSEDYSINIYYADTKKSSYIVGYVDYNNDLTDLSLDKIYDNFLKDFLGNDIKLIEQQDVTLAKYRGIEVEYQNSDQEIVAKSRLFLVGKRLYLLDISNYKAGDAKQFFNSFQLEKEIIKDSVKIALNR</sequence>
<dbReference type="Proteomes" id="UP000218418">
    <property type="component" value="Chromosome"/>
</dbReference>
<protein>
    <submittedName>
        <fullName evidence="2">Uncharacterized protein</fullName>
    </submittedName>
</protein>
<dbReference type="OrthoDB" id="510226at2"/>
<evidence type="ECO:0000313" key="2">
    <source>
        <dbReference type="EMBL" id="BAY82249.1"/>
    </source>
</evidence>
<reference evidence="2 3" key="1">
    <citation type="submission" date="2017-06" db="EMBL/GenBank/DDBJ databases">
        <title>Genome sequencing of cyanobaciteial culture collection at National Institute for Environmental Studies (NIES).</title>
        <authorList>
            <person name="Hirose Y."/>
            <person name="Shimura Y."/>
            <person name="Fujisawa T."/>
            <person name="Nakamura Y."/>
            <person name="Kawachi M."/>
        </authorList>
    </citation>
    <scope>NUCLEOTIDE SEQUENCE [LARGE SCALE GENOMIC DNA]</scope>
    <source>
        <strain evidence="2 3">NIES-267</strain>
    </source>
</reference>
<dbReference type="EMBL" id="AP018227">
    <property type="protein sequence ID" value="BAY82249.1"/>
    <property type="molecule type" value="Genomic_DNA"/>
</dbReference>
<feature type="chain" id="PRO_5013369037" evidence="1">
    <location>
        <begin position="21"/>
        <end position="213"/>
    </location>
</feature>
<dbReference type="AlphaFoldDB" id="A0A1Z4LM32"/>
<proteinExistence type="predicted"/>
<accession>A0A1Z4LM32</accession>
<keyword evidence="1" id="KW-0732">Signal</keyword>
<evidence type="ECO:0000256" key="1">
    <source>
        <dbReference type="SAM" id="SignalP"/>
    </source>
</evidence>
<name>A0A1Z4LM32_9CYAN</name>
<gene>
    <name evidence="2" type="ORF">NIES267_17280</name>
</gene>
<feature type="signal peptide" evidence="1">
    <location>
        <begin position="1"/>
        <end position="20"/>
    </location>
</feature>
<keyword evidence="3" id="KW-1185">Reference proteome</keyword>